<evidence type="ECO:0000259" key="1">
    <source>
        <dbReference type="Pfam" id="PF13579"/>
    </source>
</evidence>
<dbReference type="SUPFAM" id="SSF53756">
    <property type="entry name" value="UDP-Glycosyltransferase/glycogen phosphorylase"/>
    <property type="match status" value="1"/>
</dbReference>
<comment type="caution">
    <text evidence="2">The sequence shown here is derived from an EMBL/GenBank/DDBJ whole genome shotgun (WGS) entry which is preliminary data.</text>
</comment>
<protein>
    <submittedName>
        <fullName evidence="2">Glycosyltransferase involved in cell wall biosynthesis</fullName>
    </submittedName>
</protein>
<keyword evidence="2" id="KW-0808">Transferase</keyword>
<gene>
    <name evidence="2" type="ORF">IP90_02084</name>
</gene>
<dbReference type="Pfam" id="PF13579">
    <property type="entry name" value="Glyco_trans_4_4"/>
    <property type="match status" value="1"/>
</dbReference>
<keyword evidence="3" id="KW-1185">Reference proteome</keyword>
<dbReference type="InterPro" id="IPR028098">
    <property type="entry name" value="Glyco_trans_4-like_N"/>
</dbReference>
<name>A0A562L5N3_9GAMM</name>
<dbReference type="OrthoDB" id="9794575at2"/>
<evidence type="ECO:0000313" key="2">
    <source>
        <dbReference type="EMBL" id="TWI02982.1"/>
    </source>
</evidence>
<proteinExistence type="predicted"/>
<dbReference type="EMBL" id="VLKN01000004">
    <property type="protein sequence ID" value="TWI02982.1"/>
    <property type="molecule type" value="Genomic_DNA"/>
</dbReference>
<evidence type="ECO:0000313" key="3">
    <source>
        <dbReference type="Proteomes" id="UP000315167"/>
    </source>
</evidence>
<reference evidence="2 3" key="1">
    <citation type="journal article" date="2015" name="Stand. Genomic Sci.">
        <title>Genomic Encyclopedia of Bacterial and Archaeal Type Strains, Phase III: the genomes of soil and plant-associated and newly described type strains.</title>
        <authorList>
            <person name="Whitman W.B."/>
            <person name="Woyke T."/>
            <person name="Klenk H.P."/>
            <person name="Zhou Y."/>
            <person name="Lilburn T.G."/>
            <person name="Beck B.J."/>
            <person name="De Vos P."/>
            <person name="Vandamme P."/>
            <person name="Eisen J.A."/>
            <person name="Garrity G."/>
            <person name="Hugenholtz P."/>
            <person name="Kyrpides N.C."/>
        </authorList>
    </citation>
    <scope>NUCLEOTIDE SEQUENCE [LARGE SCALE GENOMIC DNA]</scope>
    <source>
        <strain evidence="2 3">CGMCC 1.10821</strain>
    </source>
</reference>
<dbReference type="GO" id="GO:0016757">
    <property type="term" value="F:glycosyltransferase activity"/>
    <property type="evidence" value="ECO:0007669"/>
    <property type="project" value="UniProtKB-ARBA"/>
</dbReference>
<dbReference type="RefSeq" id="WP_144899557.1">
    <property type="nucleotide sequence ID" value="NZ_VLKN01000004.1"/>
</dbReference>
<sequence length="435" mass="48155">MRILIVAYDFPPTPSPQAIRWAYLSRELVLAGHEVHVLAPDVAGYGPGGLPELPDSISVHRVYPGPFMAFLSSRSRSKMSAQSTTSAAHSDPDRTMGLNWKGRWVERFKTLLAFLMFPDVRAEWLPWARKSLDELLRRLVPDVVVTSHEPANSIPLGLRAKAKGFRWVADLGDPILAPYTPFRWRSRARKLEAQVCRHADAITVTNSPVARLLQERHGIPSGELIVLPQGYDQSFEANVEDRIDVDLDKGLVELLYTGSFYHFRNPAHLLAAVRDSVGIRLNIASHTLPDEVRDAATAHPGKIRLLGFVPHRSVLELQRRCDLLINIANDDPVQVPGKVYEYLGSGVPILHIGGTRSDDAARLLVSSGAGWCVENAYPQLRERLTLLAQAKSGPVGIARGPCERSFDVTTYSWKALAAQLTDQALLAPVDARRFG</sequence>
<dbReference type="Gene3D" id="3.40.50.2000">
    <property type="entry name" value="Glycogen Phosphorylase B"/>
    <property type="match status" value="2"/>
</dbReference>
<dbReference type="Proteomes" id="UP000315167">
    <property type="component" value="Unassembled WGS sequence"/>
</dbReference>
<feature type="domain" description="Glycosyltransferase subfamily 4-like N-terminal" evidence="1">
    <location>
        <begin position="20"/>
        <end position="230"/>
    </location>
</feature>
<organism evidence="2 3">
    <name type="scientific">Luteimonas cucumeris</name>
    <dbReference type="NCBI Taxonomy" id="985012"/>
    <lineage>
        <taxon>Bacteria</taxon>
        <taxon>Pseudomonadati</taxon>
        <taxon>Pseudomonadota</taxon>
        <taxon>Gammaproteobacteria</taxon>
        <taxon>Lysobacterales</taxon>
        <taxon>Lysobacteraceae</taxon>
        <taxon>Luteimonas</taxon>
    </lineage>
</organism>
<dbReference type="AlphaFoldDB" id="A0A562L5N3"/>
<accession>A0A562L5N3</accession>